<dbReference type="Gene3D" id="3.40.50.720">
    <property type="entry name" value="NAD(P)-binding Rossmann-like Domain"/>
    <property type="match status" value="1"/>
</dbReference>
<evidence type="ECO:0000313" key="6">
    <source>
        <dbReference type="Proteomes" id="UP000663865"/>
    </source>
</evidence>
<feature type="domain" description="NmrA-like" evidence="3">
    <location>
        <begin position="7"/>
        <end position="242"/>
    </location>
</feature>
<dbReference type="Pfam" id="PF05368">
    <property type="entry name" value="NmrA"/>
    <property type="match status" value="1"/>
</dbReference>
<evidence type="ECO:0000313" key="5">
    <source>
        <dbReference type="EMBL" id="CAF4831224.1"/>
    </source>
</evidence>
<proteinExistence type="predicted"/>
<dbReference type="EMBL" id="CAJOBS010002724">
    <property type="protein sequence ID" value="CAF4831224.1"/>
    <property type="molecule type" value="Genomic_DNA"/>
</dbReference>
<dbReference type="PANTHER" id="PTHR47706:SF9">
    <property type="entry name" value="NMRA-LIKE DOMAIN-CONTAINING PROTEIN-RELATED"/>
    <property type="match status" value="1"/>
</dbReference>
<dbReference type="PANTHER" id="PTHR47706">
    <property type="entry name" value="NMRA-LIKE FAMILY PROTEIN"/>
    <property type="match status" value="1"/>
</dbReference>
<evidence type="ECO:0000256" key="1">
    <source>
        <dbReference type="ARBA" id="ARBA00022857"/>
    </source>
</evidence>
<keyword evidence="2" id="KW-0560">Oxidoreductase</keyword>
<dbReference type="AlphaFoldDB" id="A0A818G8F9"/>
<dbReference type="Proteomes" id="UP000663865">
    <property type="component" value="Unassembled WGS sequence"/>
</dbReference>
<dbReference type="InterPro" id="IPR036291">
    <property type="entry name" value="NAD(P)-bd_dom_sf"/>
</dbReference>
<protein>
    <recommendedName>
        <fullName evidence="3">NmrA-like domain-containing protein</fullName>
    </recommendedName>
</protein>
<evidence type="ECO:0000259" key="3">
    <source>
        <dbReference type="Pfam" id="PF05368"/>
    </source>
</evidence>
<comment type="caution">
    <text evidence="4">The sequence shown here is derived from an EMBL/GenBank/DDBJ whole genome shotgun (WGS) entry which is preliminary data.</text>
</comment>
<dbReference type="InterPro" id="IPR051609">
    <property type="entry name" value="NmrA/Isoflavone_reductase-like"/>
</dbReference>
<dbReference type="InterPro" id="IPR008030">
    <property type="entry name" value="NmrA-like"/>
</dbReference>
<gene>
    <name evidence="4" type="ORF">KIK155_LOCUS14772</name>
    <name evidence="5" type="ORF">TOA249_LOCUS25309</name>
</gene>
<sequence length="305" mass="33640">MSGGRYKNVLLIGASGNVGKNILPDLLADPDFKVSILSRTDSSAIFPSNINIIQVNYSDKSALVQALTGQDVIISAVGGEALMKYLEKVLIEAALEAGVKWFIPSEYGFDLDHSSASSIPINIHQLESIKLLRQHESRIAHTFISTGAFLDRGLDSGFLCFDLVNHSATLYDEGKHLVSGTLLKNLGKAIVAILHHPELTLNKRIYIADATFTQQEVLVLLEKYTSTKWTVKHTTTEETLKQGQEEWTRDNFLDAYIAFILGLIYNGEGACDFEDKTHNKALGLERVSLEQIVNEAVQRVEAAAH</sequence>
<dbReference type="CDD" id="cd05259">
    <property type="entry name" value="PCBER_SDR_a"/>
    <property type="match status" value="1"/>
</dbReference>
<evidence type="ECO:0000256" key="2">
    <source>
        <dbReference type="ARBA" id="ARBA00023002"/>
    </source>
</evidence>
<reference evidence="4" key="1">
    <citation type="submission" date="2021-02" db="EMBL/GenBank/DDBJ databases">
        <authorList>
            <person name="Nowell W R."/>
        </authorList>
    </citation>
    <scope>NUCLEOTIDE SEQUENCE</scope>
</reference>
<dbReference type="InterPro" id="IPR045312">
    <property type="entry name" value="PCBER-like"/>
</dbReference>
<dbReference type="EMBL" id="CAJNYV010002515">
    <property type="protein sequence ID" value="CAF3485202.1"/>
    <property type="molecule type" value="Genomic_DNA"/>
</dbReference>
<keyword evidence="1" id="KW-0521">NADP</keyword>
<evidence type="ECO:0000313" key="4">
    <source>
        <dbReference type="EMBL" id="CAF3485202.1"/>
    </source>
</evidence>
<dbReference type="Gene3D" id="3.90.25.10">
    <property type="entry name" value="UDP-galactose 4-epimerase, domain 1"/>
    <property type="match status" value="1"/>
</dbReference>
<organism evidence="4 6">
    <name type="scientific">Rotaria socialis</name>
    <dbReference type="NCBI Taxonomy" id="392032"/>
    <lineage>
        <taxon>Eukaryota</taxon>
        <taxon>Metazoa</taxon>
        <taxon>Spiralia</taxon>
        <taxon>Gnathifera</taxon>
        <taxon>Rotifera</taxon>
        <taxon>Eurotatoria</taxon>
        <taxon>Bdelloidea</taxon>
        <taxon>Philodinida</taxon>
        <taxon>Philodinidae</taxon>
        <taxon>Rotaria</taxon>
    </lineage>
</organism>
<dbReference type="Proteomes" id="UP000663838">
    <property type="component" value="Unassembled WGS sequence"/>
</dbReference>
<dbReference type="GO" id="GO:0016491">
    <property type="term" value="F:oxidoreductase activity"/>
    <property type="evidence" value="ECO:0007669"/>
    <property type="project" value="UniProtKB-KW"/>
</dbReference>
<name>A0A818G8F9_9BILA</name>
<dbReference type="SUPFAM" id="SSF51735">
    <property type="entry name" value="NAD(P)-binding Rossmann-fold domains"/>
    <property type="match status" value="1"/>
</dbReference>
<accession>A0A818G8F9</accession>